<feature type="domain" description="DUF4185" evidence="2">
    <location>
        <begin position="356"/>
        <end position="724"/>
    </location>
</feature>
<feature type="region of interest" description="Disordered" evidence="1">
    <location>
        <begin position="27"/>
        <end position="182"/>
    </location>
</feature>
<feature type="compositionally biased region" description="Polar residues" evidence="1">
    <location>
        <begin position="105"/>
        <end position="118"/>
    </location>
</feature>
<dbReference type="AlphaFoldDB" id="A0A1X0JXV6"/>
<keyword evidence="4" id="KW-1185">Reference proteome</keyword>
<name>A0A1X0JXV6_9MYCO</name>
<dbReference type="STRING" id="75922.BST47_04475"/>
<reference evidence="3 4" key="1">
    <citation type="submission" date="2017-02" db="EMBL/GenBank/DDBJ databases">
        <title>The new phylogeny of genus Mycobacterium.</title>
        <authorList>
            <person name="Tortoli E."/>
            <person name="Trovato A."/>
            <person name="Cirillo D.M."/>
        </authorList>
    </citation>
    <scope>NUCLEOTIDE SEQUENCE [LARGE SCALE GENOMIC DNA]</scope>
    <source>
        <strain evidence="3 4">DSM 44338</strain>
    </source>
</reference>
<sequence length="732" mass="78534">MGASAHVGRVGGLAVALGVGVAVATGQGVASADTESSPSTSESTASAGANSASGKKSPDSRKPFASTRKPSASTRKPSESKKPSESRGASESTKPPDSNKPAESRGTSTAGDGNSTGANDLDESDTTRDESTEPLTEQRDNATRSDDSSEPEPPPRLRQRTTGKRATPTTSRVTTRSDQVTNHTVAVTTAPVTERTVNIASARAPEAETATGEVQLTSTTVNVPEPRTQKLTATVSAEPIASPQRVMQRALVSLFSSLGIGPSASNLPTGPVRSPIAMALLAFGARREYTQQIRALAKTLPTQPVAALTTSELAAAAATPTYPGTTRTPVTLSTNTSFIEFVTGEYQPGPGRYNLNYTISRFGIGGTDLGIMWDNGIKDNPATAVDEHQVLIAFGDTFSSASPVRTGVWRFNTLFRSPDDVLTNGLYVPNGVPYDVFSGSPMERPNWSDPILPSPGQPVHPPYAIGPEVTIIPTAGISTPYPNTYGARQYMSFMSIRSWDSPGRWTTNYSGVAFSDDNGQTWRIAPTSIRTAAVGRATERFVPGNQNFQQGAFLKPPAGSPEAEQGWVYSYGTPSGRVGTVYLSRVQQDQILDASKYEYWNGTSWTASDPAAAKPVLPGKTTGWFIKRTTYPTVSEMSVQYNPYLQKYVMLYGDSGNNMVMRTATSPEGTWSAPTTLVPAWKVRSLYAPYIHPWSGTENVPASEQQYLYWNMSTYNDYQVRFMRTDLSKIKV</sequence>
<comment type="caution">
    <text evidence="3">The sequence shown here is derived from an EMBL/GenBank/DDBJ whole genome shotgun (WGS) entry which is preliminary data.</text>
</comment>
<proteinExistence type="predicted"/>
<dbReference type="Proteomes" id="UP000192411">
    <property type="component" value="Unassembled WGS sequence"/>
</dbReference>
<evidence type="ECO:0000259" key="2">
    <source>
        <dbReference type="Pfam" id="PF13810"/>
    </source>
</evidence>
<dbReference type="Pfam" id="PF13810">
    <property type="entry name" value="DUF4185"/>
    <property type="match status" value="1"/>
</dbReference>
<protein>
    <recommendedName>
        <fullName evidence="2">DUF4185 domain-containing protein</fullName>
    </recommendedName>
</protein>
<dbReference type="InterPro" id="IPR025442">
    <property type="entry name" value="DUF4185"/>
</dbReference>
<feature type="compositionally biased region" description="Polar residues" evidence="1">
    <location>
        <begin position="87"/>
        <end position="96"/>
    </location>
</feature>
<evidence type="ECO:0000256" key="1">
    <source>
        <dbReference type="SAM" id="MobiDB-lite"/>
    </source>
</evidence>
<gene>
    <name evidence="3" type="ORF">BST47_04475</name>
</gene>
<dbReference type="EMBL" id="MVIM01000002">
    <property type="protein sequence ID" value="ORB67738.1"/>
    <property type="molecule type" value="Genomic_DNA"/>
</dbReference>
<feature type="compositionally biased region" description="Basic and acidic residues" evidence="1">
    <location>
        <begin position="76"/>
        <end position="85"/>
    </location>
</feature>
<feature type="compositionally biased region" description="Basic and acidic residues" evidence="1">
    <location>
        <begin position="125"/>
        <end position="147"/>
    </location>
</feature>
<feature type="compositionally biased region" description="Low complexity" evidence="1">
    <location>
        <begin position="27"/>
        <end position="55"/>
    </location>
</feature>
<organism evidence="3 4">
    <name type="scientific">Mycolicibacterium tusciae</name>
    <dbReference type="NCBI Taxonomy" id="75922"/>
    <lineage>
        <taxon>Bacteria</taxon>
        <taxon>Bacillati</taxon>
        <taxon>Actinomycetota</taxon>
        <taxon>Actinomycetes</taxon>
        <taxon>Mycobacteriales</taxon>
        <taxon>Mycobacteriaceae</taxon>
        <taxon>Mycolicibacterium</taxon>
    </lineage>
</organism>
<feature type="compositionally biased region" description="Polar residues" evidence="1">
    <location>
        <begin position="167"/>
        <end position="182"/>
    </location>
</feature>
<evidence type="ECO:0000313" key="4">
    <source>
        <dbReference type="Proteomes" id="UP000192411"/>
    </source>
</evidence>
<dbReference type="OrthoDB" id="284233at2"/>
<evidence type="ECO:0000313" key="3">
    <source>
        <dbReference type="EMBL" id="ORB67738.1"/>
    </source>
</evidence>
<accession>A0A1X0JXV6</accession>